<organism evidence="8 9">
    <name type="scientific">Amycolatopsis rifamycinica</name>
    <dbReference type="NCBI Taxonomy" id="287986"/>
    <lineage>
        <taxon>Bacteria</taxon>
        <taxon>Bacillati</taxon>
        <taxon>Actinomycetota</taxon>
        <taxon>Actinomycetes</taxon>
        <taxon>Pseudonocardiales</taxon>
        <taxon>Pseudonocardiaceae</taxon>
        <taxon>Amycolatopsis</taxon>
    </lineage>
</organism>
<evidence type="ECO:0000256" key="5">
    <source>
        <dbReference type="ARBA" id="ARBA00022840"/>
    </source>
</evidence>
<sequence length="82" mass="8608">MDVGDSPAVDAEHLTKRYGALVAVDRLSFTVAPGEIHALLGLNGAGKTTTIRMLLGMVRPTGGRVSLLGSRIRPGVRAVWSP</sequence>
<evidence type="ECO:0000256" key="1">
    <source>
        <dbReference type="ARBA" id="ARBA00004202"/>
    </source>
</evidence>
<comment type="subcellular location">
    <subcellularLocation>
        <location evidence="1">Cell membrane</location>
        <topology evidence="1">Peripheral membrane protein</topology>
    </subcellularLocation>
</comment>
<dbReference type="GO" id="GO:0046677">
    <property type="term" value="P:response to antibiotic"/>
    <property type="evidence" value="ECO:0007669"/>
    <property type="project" value="UniProtKB-KW"/>
</dbReference>
<comment type="similarity">
    <text evidence="2">Belongs to the ABC transporter superfamily.</text>
</comment>
<comment type="caution">
    <text evidence="8">The sequence shown here is derived from an EMBL/GenBank/DDBJ whole genome shotgun (WGS) entry which is preliminary data.</text>
</comment>
<dbReference type="STRING" id="287986.DV20_13545"/>
<dbReference type="GO" id="GO:0016887">
    <property type="term" value="F:ATP hydrolysis activity"/>
    <property type="evidence" value="ECO:0007669"/>
    <property type="project" value="InterPro"/>
</dbReference>
<dbReference type="SUPFAM" id="SSF52540">
    <property type="entry name" value="P-loop containing nucleoside triphosphate hydrolases"/>
    <property type="match status" value="1"/>
</dbReference>
<keyword evidence="9" id="KW-1185">Reference proteome</keyword>
<dbReference type="PANTHER" id="PTHR42711">
    <property type="entry name" value="ABC TRANSPORTER ATP-BINDING PROTEIN"/>
    <property type="match status" value="1"/>
</dbReference>
<dbReference type="GO" id="GO:0005524">
    <property type="term" value="F:ATP binding"/>
    <property type="evidence" value="ECO:0007669"/>
    <property type="project" value="UniProtKB-KW"/>
</dbReference>
<dbReference type="PANTHER" id="PTHR42711:SF5">
    <property type="entry name" value="ABC TRANSPORTER ATP-BINDING PROTEIN NATA"/>
    <property type="match status" value="1"/>
</dbReference>
<dbReference type="Pfam" id="PF00005">
    <property type="entry name" value="ABC_tran"/>
    <property type="match status" value="1"/>
</dbReference>
<keyword evidence="5" id="KW-0067">ATP-binding</keyword>
<evidence type="ECO:0000259" key="7">
    <source>
        <dbReference type="Pfam" id="PF00005"/>
    </source>
</evidence>
<dbReference type="InterPro" id="IPR027417">
    <property type="entry name" value="P-loop_NTPase"/>
</dbReference>
<dbReference type="OrthoDB" id="9804819at2"/>
<dbReference type="GO" id="GO:0005886">
    <property type="term" value="C:plasma membrane"/>
    <property type="evidence" value="ECO:0007669"/>
    <property type="project" value="UniProtKB-SubCell"/>
</dbReference>
<dbReference type="EMBL" id="JMQI01000027">
    <property type="protein sequence ID" value="KDN21503.1"/>
    <property type="molecule type" value="Genomic_DNA"/>
</dbReference>
<dbReference type="InterPro" id="IPR050763">
    <property type="entry name" value="ABC_transporter_ATP-binding"/>
</dbReference>
<gene>
    <name evidence="8" type="ORF">DV20_13545</name>
</gene>
<dbReference type="AlphaFoldDB" id="A0A066UB93"/>
<dbReference type="InterPro" id="IPR003439">
    <property type="entry name" value="ABC_transporter-like_ATP-bd"/>
</dbReference>
<protein>
    <recommendedName>
        <fullName evidence="7">ABC transporter domain-containing protein</fullName>
    </recommendedName>
</protein>
<evidence type="ECO:0000256" key="3">
    <source>
        <dbReference type="ARBA" id="ARBA00022448"/>
    </source>
</evidence>
<keyword evidence="4" id="KW-0547">Nucleotide-binding</keyword>
<evidence type="ECO:0000313" key="9">
    <source>
        <dbReference type="Proteomes" id="UP000027345"/>
    </source>
</evidence>
<dbReference type="eggNOG" id="COG1131">
    <property type="taxonomic scope" value="Bacteria"/>
</dbReference>
<name>A0A066UB93_9PSEU</name>
<evidence type="ECO:0000256" key="2">
    <source>
        <dbReference type="ARBA" id="ARBA00005417"/>
    </source>
</evidence>
<accession>A0A066UB93</accession>
<dbReference type="Proteomes" id="UP000027345">
    <property type="component" value="Unassembled WGS sequence"/>
</dbReference>
<reference evidence="8 9" key="1">
    <citation type="submission" date="2014-05" db="EMBL/GenBank/DDBJ databases">
        <title>Draft genome sequence of Amycolatopsis rifamycinica DSM 46095.</title>
        <authorList>
            <person name="Lal R."/>
            <person name="Saxena A."/>
            <person name="Kumari R."/>
            <person name="Mukherjee U."/>
            <person name="Singh P."/>
            <person name="Sangwan N."/>
            <person name="Mahato N.K."/>
        </authorList>
    </citation>
    <scope>NUCLEOTIDE SEQUENCE [LARGE SCALE GENOMIC DNA]</scope>
    <source>
        <strain evidence="8 9">DSM 46095</strain>
    </source>
</reference>
<dbReference type="Gene3D" id="3.40.50.300">
    <property type="entry name" value="P-loop containing nucleotide triphosphate hydrolases"/>
    <property type="match status" value="1"/>
</dbReference>
<evidence type="ECO:0000256" key="4">
    <source>
        <dbReference type="ARBA" id="ARBA00022741"/>
    </source>
</evidence>
<evidence type="ECO:0000256" key="6">
    <source>
        <dbReference type="ARBA" id="ARBA00023251"/>
    </source>
</evidence>
<keyword evidence="6" id="KW-0046">Antibiotic resistance</keyword>
<feature type="domain" description="ABC transporter" evidence="7">
    <location>
        <begin position="25"/>
        <end position="74"/>
    </location>
</feature>
<keyword evidence="3" id="KW-0813">Transport</keyword>
<evidence type="ECO:0000313" key="8">
    <source>
        <dbReference type="EMBL" id="KDN21503.1"/>
    </source>
</evidence>
<proteinExistence type="inferred from homology"/>